<dbReference type="SUPFAM" id="SSF50129">
    <property type="entry name" value="GroES-like"/>
    <property type="match status" value="1"/>
</dbReference>
<reference evidence="2 3" key="1">
    <citation type="journal article" date="2014" name="Agronomy (Basel)">
        <title>A Draft Genome Sequence for Ensete ventricosum, the Drought-Tolerant Tree Against Hunger.</title>
        <authorList>
            <person name="Harrison J."/>
            <person name="Moore K.A."/>
            <person name="Paszkiewicz K."/>
            <person name="Jones T."/>
            <person name="Grant M."/>
            <person name="Ambacheew D."/>
            <person name="Muzemil S."/>
            <person name="Studholme D.J."/>
        </authorList>
    </citation>
    <scope>NUCLEOTIDE SEQUENCE [LARGE SCALE GENOMIC DNA]</scope>
</reference>
<dbReference type="Pfam" id="PF08240">
    <property type="entry name" value="ADH_N"/>
    <property type="match status" value="1"/>
</dbReference>
<dbReference type="PANTHER" id="PTHR44013:SF1">
    <property type="entry name" value="ZINC-TYPE ALCOHOL DEHYDROGENASE-LIKE PROTEIN C16A3.02C"/>
    <property type="match status" value="1"/>
</dbReference>
<dbReference type="EMBL" id="AMZH03000944">
    <property type="protein sequence ID" value="RRT81301.1"/>
    <property type="molecule type" value="Genomic_DNA"/>
</dbReference>
<evidence type="ECO:0000313" key="2">
    <source>
        <dbReference type="EMBL" id="RRT81301.1"/>
    </source>
</evidence>
<gene>
    <name evidence="2" type="ORF">B296_00018406</name>
</gene>
<dbReference type="InterPro" id="IPR052733">
    <property type="entry name" value="Chloroplast_QOR"/>
</dbReference>
<dbReference type="Proteomes" id="UP000287651">
    <property type="component" value="Unassembled WGS sequence"/>
</dbReference>
<evidence type="ECO:0000313" key="3">
    <source>
        <dbReference type="Proteomes" id="UP000287651"/>
    </source>
</evidence>
<dbReference type="PANTHER" id="PTHR44013">
    <property type="entry name" value="ZINC-TYPE ALCOHOL DEHYDROGENASE-LIKE PROTEIN C16A3.02C"/>
    <property type="match status" value="1"/>
</dbReference>
<accession>A0A427AYI2</accession>
<name>A0A427AYI2_ENSVE</name>
<protein>
    <recommendedName>
        <fullName evidence="1">Alcohol dehydrogenase-like N-terminal domain-containing protein</fullName>
    </recommendedName>
</protein>
<dbReference type="Gene3D" id="3.90.180.10">
    <property type="entry name" value="Medium-chain alcohol dehydrogenases, catalytic domain"/>
    <property type="match status" value="1"/>
</dbReference>
<proteinExistence type="predicted"/>
<dbReference type="InterPro" id="IPR011032">
    <property type="entry name" value="GroES-like_sf"/>
</dbReference>
<organism evidence="2 3">
    <name type="scientific">Ensete ventricosum</name>
    <name type="common">Abyssinian banana</name>
    <name type="synonym">Musa ensete</name>
    <dbReference type="NCBI Taxonomy" id="4639"/>
    <lineage>
        <taxon>Eukaryota</taxon>
        <taxon>Viridiplantae</taxon>
        <taxon>Streptophyta</taxon>
        <taxon>Embryophyta</taxon>
        <taxon>Tracheophyta</taxon>
        <taxon>Spermatophyta</taxon>
        <taxon>Magnoliopsida</taxon>
        <taxon>Liliopsida</taxon>
        <taxon>Zingiberales</taxon>
        <taxon>Musaceae</taxon>
        <taxon>Ensete</taxon>
    </lineage>
</organism>
<dbReference type="AlphaFoldDB" id="A0A427AYI2"/>
<sequence>MEDRNFLSSVIGWSPVTDVAGEVVEVGPGVHSFKPGDKVVSMLNFRVIVLRTLHLRLMKASYVSEGASLPFAALEALRYGGTKFDGTGQPRNVFIDHGCLRWGWVFRNEVLDYKTQEGKSLSSPSGRKYVRYGDTLGISWSTFEPKPGSSWGGDGFDSYSVDLV</sequence>
<evidence type="ECO:0000259" key="1">
    <source>
        <dbReference type="Pfam" id="PF08240"/>
    </source>
</evidence>
<dbReference type="InterPro" id="IPR013154">
    <property type="entry name" value="ADH-like_N"/>
</dbReference>
<comment type="caution">
    <text evidence="2">The sequence shown here is derived from an EMBL/GenBank/DDBJ whole genome shotgun (WGS) entry which is preliminary data.</text>
</comment>
<feature type="domain" description="Alcohol dehydrogenase-like N-terminal" evidence="1">
    <location>
        <begin position="15"/>
        <end position="40"/>
    </location>
</feature>